<name>A0ACC9MP08_9STAP</name>
<gene>
    <name evidence="1" type="ORF">CW682_12205</name>
</gene>
<organism evidence="1 2">
    <name type="scientific">Macrococcoides caseolyticum</name>
    <dbReference type="NCBI Taxonomy" id="69966"/>
    <lineage>
        <taxon>Bacteria</taxon>
        <taxon>Bacillati</taxon>
        <taxon>Bacillota</taxon>
        <taxon>Bacilli</taxon>
        <taxon>Bacillales</taxon>
        <taxon>Staphylococcaceae</taxon>
        <taxon>Macrococcoides</taxon>
    </lineage>
</organism>
<reference evidence="1" key="1">
    <citation type="submission" date="2017-12" db="EMBL/GenBank/DDBJ databases">
        <title>Genomics of Macrococcus caseolyticus.</title>
        <authorList>
            <person name="MacFadyen A.C."/>
            <person name="Paterson G.K."/>
        </authorList>
    </citation>
    <scope>NUCLEOTIDE SEQUENCE</scope>
    <source>
        <strain evidence="1">5459_5_49</strain>
    </source>
</reference>
<keyword evidence="2" id="KW-1185">Reference proteome</keyword>
<comment type="caution">
    <text evidence="1">The sequence shown here is derived from an EMBL/GenBank/DDBJ whole genome shotgun (WGS) entry which is preliminary data.</text>
</comment>
<protein>
    <submittedName>
        <fullName evidence="1">Uncharacterized protein</fullName>
    </submittedName>
</protein>
<sequence length="272" mass="32631">MEFLELFTRDLLFWQILIVVFGSIVIKKISFPKLHHVEMNQKSTKALSILSNFFIFIMVSIMICMLILLTLSEVITQISIKEMKEHQQTFYGYLIFLFMYSMYFALLLSPIWIKKRKFFLLELINKDGEKKYFKLSKRLNYNGIDNLIYEDEDGKIYEETVEDIKSREGRLVFIPKYKWVFDISTNNFKEFEILPLIWRRVIYSVLFLLAIYILWLSIASIFTLWSTNLEISLIKFKLLMTCPSILFTTYIIVGGYKLYSLWFGKRKIPYRK</sequence>
<proteinExistence type="predicted"/>
<evidence type="ECO:0000313" key="1">
    <source>
        <dbReference type="EMBL" id="PKE55389.1"/>
    </source>
</evidence>
<dbReference type="Proteomes" id="UP000233606">
    <property type="component" value="Unassembled WGS sequence"/>
</dbReference>
<accession>A0ACC9MP08</accession>
<evidence type="ECO:0000313" key="2">
    <source>
        <dbReference type="Proteomes" id="UP000233606"/>
    </source>
</evidence>
<dbReference type="EMBL" id="PIWU01000033">
    <property type="protein sequence ID" value="PKE55389.1"/>
    <property type="molecule type" value="Genomic_DNA"/>
</dbReference>